<accession>A0ABQ7LGR0</accession>
<evidence type="ECO:0000256" key="12">
    <source>
        <dbReference type="ARBA" id="ARBA00023180"/>
    </source>
</evidence>
<dbReference type="Pfam" id="PF03141">
    <property type="entry name" value="Methyltransf_29"/>
    <property type="match status" value="1"/>
</dbReference>
<evidence type="ECO:0000256" key="9">
    <source>
        <dbReference type="ARBA" id="ARBA00022968"/>
    </source>
</evidence>
<sequence>MAGFTMSLNLILLVAMVATNIISLYHLSSTSSFFQSTLKSSPSSVPTVPDHLLRQLHTIRSAINHLTTHHQPDKSTSTASAVSSSAPPKDLLLYSKLSPIASACHNYPDLLHEYMNYTPFSTCPSDTVLAEKLILRGCHPLPRRRCFSRTPRNPTDSKPESNVIWSYYSCKTFDCLTTKFPGLGFDLSLNKSKSQFSSYKSELDLPISQLLQIAKTANSVLRLGIDVGGGTGSFAAAMKARNVTVLTTTMNFNAPYSEAVALRGLVPLHVPLQQRLPVFDGVVDLVRCGRAVNRWIPVTVMEFFLFDLDRVLRGGGYLWLDRFFSKKVDLENVYAPMIGKLGYKKVKWAVANKVDSKHGTFLESFRTCMFEENSILLLKDKGVRDSHGDSDAGNVLRQRIRETREEEDSTLDEGFVDESKRLEPDHQNMKPQMDDSVRDHHGDYDTGNVVSQSIRETIQEHYTLREDDSKRLDSDHKNLKLGMDVNAGDPDTGNVASQTIREARQEDSTLRKDESNKLEPDHQKRGKYFFYDTPLSEETGAWIPVSVPPMLEPDHEEWSRGLSFNGGYFPEGEMGWNQILDEDKELTMWDVIVDMLLAARGKATALTSGNLESGISFFAGQHLLEQAWQEMAHTLTEANFGNAREILETEPPKWLPDSAASACMLCSVRFHPIMCSRHHCRYCGGLFCRDCSKGRSLLPVKFRVSDPQRVCDVCFVRLETVQPYLMDQVSPAAQLPTHDLTDLSTLRSWVNFPWGQSMEYEIYKATNTIRGYISKVGSSRTERSIPDAILRQAKGLAVITVARVGVMVTYRIGTGLVVARRDDGSWSPPSAISSFGLGWGAQAGGEFIDFIIVLRTREAIRTFGSNTHFVVGAGLSAAVGVTGRAVEADIRAGSGGYAACYTYSCSKGAFVGCSLEGSIFTTRTSENSRFYGSQSLAASDILLGSLPKPPAAAPLYRALGDLFQKMGSETSRSSTTSSFSED</sequence>
<dbReference type="PANTHER" id="PTHR15629">
    <property type="entry name" value="SH3YL1 PROTEIN"/>
    <property type="match status" value="1"/>
</dbReference>
<evidence type="ECO:0000256" key="2">
    <source>
        <dbReference type="ARBA" id="ARBA00008361"/>
    </source>
</evidence>
<feature type="compositionally biased region" description="Basic and acidic residues" evidence="15">
    <location>
        <begin position="417"/>
        <end position="436"/>
    </location>
</feature>
<proteinExistence type="inferred from homology"/>
<name>A0ABQ7LGR0_BRACM</name>
<keyword evidence="6" id="KW-0479">Metal-binding</keyword>
<evidence type="ECO:0000256" key="6">
    <source>
        <dbReference type="ARBA" id="ARBA00022723"/>
    </source>
</evidence>
<feature type="transmembrane region" description="Helical" evidence="16">
    <location>
        <begin position="7"/>
        <end position="27"/>
    </location>
</feature>
<keyword evidence="7 14" id="KW-0863">Zinc-finger</keyword>
<dbReference type="PANTHER" id="PTHR15629:SF43">
    <property type="entry name" value="RING_FYVE_PHD-TYPE ZINC FINGER FAMILY PROTEIN"/>
    <property type="match status" value="1"/>
</dbReference>
<evidence type="ECO:0000256" key="4">
    <source>
        <dbReference type="ARBA" id="ARBA00022679"/>
    </source>
</evidence>
<protein>
    <recommendedName>
        <fullName evidence="17">FYVE-type domain-containing protein</fullName>
    </recommendedName>
</protein>
<organism evidence="18 19">
    <name type="scientific">Brassica rapa subsp. trilocularis</name>
    <dbReference type="NCBI Taxonomy" id="1813537"/>
    <lineage>
        <taxon>Eukaryota</taxon>
        <taxon>Viridiplantae</taxon>
        <taxon>Streptophyta</taxon>
        <taxon>Embryophyta</taxon>
        <taxon>Tracheophyta</taxon>
        <taxon>Spermatophyta</taxon>
        <taxon>Magnoliopsida</taxon>
        <taxon>eudicotyledons</taxon>
        <taxon>Gunneridae</taxon>
        <taxon>Pentapetalae</taxon>
        <taxon>rosids</taxon>
        <taxon>malvids</taxon>
        <taxon>Brassicales</taxon>
        <taxon>Brassicaceae</taxon>
        <taxon>Brassiceae</taxon>
        <taxon>Brassica</taxon>
    </lineage>
</organism>
<dbReference type="InterPro" id="IPR051702">
    <property type="entry name" value="SH3_domain_YSC84-like"/>
</dbReference>
<comment type="subcellular location">
    <subcellularLocation>
        <location evidence="13">Endomembrane system</location>
        <topology evidence="13">Single-pass membrane protein</topology>
    </subcellularLocation>
    <subcellularLocation>
        <location evidence="1">Membrane</location>
        <topology evidence="1">Single-pass type II membrane protein</topology>
    </subcellularLocation>
</comment>
<dbReference type="Proteomes" id="UP000823674">
    <property type="component" value="Chromosome A09"/>
</dbReference>
<feature type="domain" description="FYVE-type" evidence="17">
    <location>
        <begin position="657"/>
        <end position="719"/>
    </location>
</feature>
<dbReference type="PROSITE" id="PS50178">
    <property type="entry name" value="ZF_FYVE"/>
    <property type="match status" value="1"/>
</dbReference>
<dbReference type="InterPro" id="IPR004159">
    <property type="entry name" value="Put_SAM_MeTrfase"/>
</dbReference>
<keyword evidence="19" id="KW-1185">Reference proteome</keyword>
<dbReference type="InterPro" id="IPR011011">
    <property type="entry name" value="Znf_FYVE_PHD"/>
</dbReference>
<dbReference type="Gene3D" id="3.30.40.10">
    <property type="entry name" value="Zinc/RING finger domain, C3HC4 (zinc finger)"/>
    <property type="match status" value="1"/>
</dbReference>
<dbReference type="SUPFAM" id="SSF53335">
    <property type="entry name" value="S-adenosyl-L-methionine-dependent methyltransferases"/>
    <property type="match status" value="1"/>
</dbReference>
<dbReference type="SUPFAM" id="SSF57903">
    <property type="entry name" value="FYVE/PHD zinc finger"/>
    <property type="match status" value="1"/>
</dbReference>
<keyword evidence="11 16" id="KW-0472">Membrane</keyword>
<evidence type="ECO:0000256" key="14">
    <source>
        <dbReference type="PROSITE-ProRule" id="PRU00091"/>
    </source>
</evidence>
<keyword evidence="9" id="KW-0735">Signal-anchor</keyword>
<dbReference type="InterPro" id="IPR007461">
    <property type="entry name" value="Ysc84_actin-binding"/>
</dbReference>
<keyword evidence="8" id="KW-0862">Zinc</keyword>
<feature type="compositionally biased region" description="Acidic residues" evidence="15">
    <location>
        <begin position="405"/>
        <end position="416"/>
    </location>
</feature>
<evidence type="ECO:0000313" key="19">
    <source>
        <dbReference type="Proteomes" id="UP000823674"/>
    </source>
</evidence>
<evidence type="ECO:0000256" key="13">
    <source>
        <dbReference type="ARBA" id="ARBA00037847"/>
    </source>
</evidence>
<keyword evidence="4" id="KW-0808">Transferase</keyword>
<evidence type="ECO:0000256" key="5">
    <source>
        <dbReference type="ARBA" id="ARBA00022692"/>
    </source>
</evidence>
<dbReference type="InterPro" id="IPR029063">
    <property type="entry name" value="SAM-dependent_MTases_sf"/>
</dbReference>
<evidence type="ECO:0000259" key="17">
    <source>
        <dbReference type="PROSITE" id="PS50178"/>
    </source>
</evidence>
<keyword evidence="5 16" id="KW-0812">Transmembrane</keyword>
<dbReference type="Pfam" id="PF01363">
    <property type="entry name" value="FYVE"/>
    <property type="match status" value="1"/>
</dbReference>
<evidence type="ECO:0000256" key="1">
    <source>
        <dbReference type="ARBA" id="ARBA00004606"/>
    </source>
</evidence>
<dbReference type="InterPro" id="IPR000306">
    <property type="entry name" value="Znf_FYVE"/>
</dbReference>
<dbReference type="EMBL" id="JADBGQ010000008">
    <property type="protein sequence ID" value="KAG5385130.1"/>
    <property type="molecule type" value="Genomic_DNA"/>
</dbReference>
<dbReference type="Pfam" id="PF04366">
    <property type="entry name" value="Ysc84"/>
    <property type="match status" value="1"/>
</dbReference>
<feature type="region of interest" description="Disordered" evidence="15">
    <location>
        <begin position="399"/>
        <end position="436"/>
    </location>
</feature>
<evidence type="ECO:0000256" key="16">
    <source>
        <dbReference type="SAM" id="Phobius"/>
    </source>
</evidence>
<dbReference type="InterPro" id="IPR017455">
    <property type="entry name" value="Znf_FYVE-rel"/>
</dbReference>
<evidence type="ECO:0000313" key="18">
    <source>
        <dbReference type="EMBL" id="KAG5385130.1"/>
    </source>
</evidence>
<comment type="caution">
    <text evidence="18">The sequence shown here is derived from an EMBL/GenBank/DDBJ whole genome shotgun (WGS) entry which is preliminary data.</text>
</comment>
<dbReference type="SMART" id="SM00064">
    <property type="entry name" value="FYVE"/>
    <property type="match status" value="1"/>
</dbReference>
<evidence type="ECO:0000256" key="7">
    <source>
        <dbReference type="ARBA" id="ARBA00022771"/>
    </source>
</evidence>
<comment type="similarity">
    <text evidence="2">Belongs to the methyltransferase superfamily.</text>
</comment>
<evidence type="ECO:0000256" key="15">
    <source>
        <dbReference type="SAM" id="MobiDB-lite"/>
    </source>
</evidence>
<evidence type="ECO:0000256" key="10">
    <source>
        <dbReference type="ARBA" id="ARBA00022989"/>
    </source>
</evidence>
<evidence type="ECO:0000256" key="3">
    <source>
        <dbReference type="ARBA" id="ARBA00022603"/>
    </source>
</evidence>
<evidence type="ECO:0000256" key="11">
    <source>
        <dbReference type="ARBA" id="ARBA00023136"/>
    </source>
</evidence>
<evidence type="ECO:0000256" key="8">
    <source>
        <dbReference type="ARBA" id="ARBA00022833"/>
    </source>
</evidence>
<keyword evidence="3" id="KW-0489">Methyltransferase</keyword>
<dbReference type="CDD" id="cd11526">
    <property type="entry name" value="SYLF_FYVE"/>
    <property type="match status" value="1"/>
</dbReference>
<reference evidence="18 19" key="1">
    <citation type="submission" date="2021-03" db="EMBL/GenBank/DDBJ databases">
        <authorList>
            <person name="King G.J."/>
            <person name="Bancroft I."/>
            <person name="Baten A."/>
            <person name="Bloomfield J."/>
            <person name="Borpatragohain P."/>
            <person name="He Z."/>
            <person name="Irish N."/>
            <person name="Irwin J."/>
            <person name="Liu K."/>
            <person name="Mauleon R.P."/>
            <person name="Moore J."/>
            <person name="Morris R."/>
            <person name="Ostergaard L."/>
            <person name="Wang B."/>
            <person name="Wells R."/>
        </authorList>
    </citation>
    <scope>NUCLEOTIDE SEQUENCE [LARGE SCALE GENOMIC DNA]</scope>
    <source>
        <strain evidence="18">R-o-18</strain>
        <tissue evidence="18">Leaf</tissue>
    </source>
</reference>
<keyword evidence="12" id="KW-0325">Glycoprotein</keyword>
<gene>
    <name evidence="18" type="primary">A09p047620.1_BraROA</name>
    <name evidence="18" type="ORF">IGI04_036600</name>
</gene>
<keyword evidence="10 16" id="KW-1133">Transmembrane helix</keyword>
<dbReference type="InterPro" id="IPR013083">
    <property type="entry name" value="Znf_RING/FYVE/PHD"/>
</dbReference>